<dbReference type="GO" id="GO:0005524">
    <property type="term" value="F:ATP binding"/>
    <property type="evidence" value="ECO:0007669"/>
    <property type="project" value="UniProtKB-KW"/>
</dbReference>
<keyword evidence="1" id="KW-0547">Nucleotide-binding</keyword>
<organism evidence="4 5">
    <name type="scientific">Syntrophus aciditrophicus (strain SB)</name>
    <dbReference type="NCBI Taxonomy" id="56780"/>
    <lineage>
        <taxon>Bacteria</taxon>
        <taxon>Pseudomonadati</taxon>
        <taxon>Thermodesulfobacteriota</taxon>
        <taxon>Syntrophia</taxon>
        <taxon>Syntrophales</taxon>
        <taxon>Syntrophaceae</taxon>
        <taxon>Syntrophus</taxon>
    </lineage>
</organism>
<keyword evidence="4" id="KW-0969">Cilium</keyword>
<dbReference type="SUPFAM" id="SSF52540">
    <property type="entry name" value="P-loop containing nucleoside triphosphate hydrolases"/>
    <property type="match status" value="1"/>
</dbReference>
<dbReference type="HOGENOM" id="CLU_037612_0_0_7"/>
<dbReference type="STRING" id="56780.SYN_02828"/>
<keyword evidence="4" id="KW-0966">Cell projection</keyword>
<dbReference type="PIRSF" id="PIRSF003092">
    <property type="entry name" value="MinD"/>
    <property type="match status" value="1"/>
</dbReference>
<dbReference type="InterPro" id="IPR025501">
    <property type="entry name" value="MinD_FleN"/>
</dbReference>
<dbReference type="GO" id="GO:0016887">
    <property type="term" value="F:ATP hydrolysis activity"/>
    <property type="evidence" value="ECO:0007669"/>
    <property type="project" value="TreeGrafter"/>
</dbReference>
<dbReference type="AlphaFoldDB" id="Q2LT14"/>
<sequence length="317" mass="35380">MLKTTDYAMRGKRVDQAESLRELVRKRNETKFGNQSEIEKKNRMKKNYDRVRTIAITSGKGGVGKTNITANLACMLAKMNKKTLVLDADVGLANIDVVLGLTPKYNLHHVLTGERRLSEVIVAGPGGVKILPSASGIHEMTDLSRGQKLTLLDDLNSIKESLDFMLIDTGAGIAGNVMYFNMAAREIIVVTSPEPTSLTDAYALIKVLYQRYAKKRFRLLINMVRSAAEANKVYLRLSSATDHFLNLNIEFMGYILHDKKLQEAVKLRKALVELYPDSKASLCVKKVAEKICEENPEYDESGSISFFGEKILGNECR</sequence>
<dbReference type="Gene3D" id="3.40.50.300">
    <property type="entry name" value="P-loop containing nucleotide triphosphate hydrolases"/>
    <property type="match status" value="1"/>
</dbReference>
<dbReference type="eggNOG" id="COG0455">
    <property type="taxonomic scope" value="Bacteria"/>
</dbReference>
<dbReference type="InterPro" id="IPR033875">
    <property type="entry name" value="FlhG"/>
</dbReference>
<protein>
    <submittedName>
        <fullName evidence="4">Flagellar synthesis regulator</fullName>
    </submittedName>
</protein>
<dbReference type="Proteomes" id="UP000001933">
    <property type="component" value="Chromosome"/>
</dbReference>
<dbReference type="InterPro" id="IPR025669">
    <property type="entry name" value="AAA_dom"/>
</dbReference>
<reference evidence="4 5" key="1">
    <citation type="journal article" date="2007" name="Proc. Natl. Acad. Sci. U.S.A.">
        <title>The genome of Syntrophus aciditrophicus: life at the thermodynamic limit of microbial growth.</title>
        <authorList>
            <person name="McInerney M.J."/>
            <person name="Rohlin L."/>
            <person name="Mouttaki H."/>
            <person name="Kim U."/>
            <person name="Krupp R.S."/>
            <person name="Rios-Hernandez L."/>
            <person name="Sieber J."/>
            <person name="Struchtemeyer C.G."/>
            <person name="Bhattacharyya A."/>
            <person name="Campbell J.W."/>
            <person name="Gunsalus R.P."/>
        </authorList>
    </citation>
    <scope>NUCLEOTIDE SEQUENCE [LARGE SCALE GENOMIC DNA]</scope>
    <source>
        <strain evidence="4 5">SB</strain>
    </source>
</reference>
<dbReference type="CDD" id="cd02038">
    <property type="entry name" value="FlhG-like"/>
    <property type="match status" value="1"/>
</dbReference>
<dbReference type="InParanoid" id="Q2LT14"/>
<dbReference type="GO" id="GO:0009898">
    <property type="term" value="C:cytoplasmic side of plasma membrane"/>
    <property type="evidence" value="ECO:0007669"/>
    <property type="project" value="TreeGrafter"/>
</dbReference>
<keyword evidence="2" id="KW-0067">ATP-binding</keyword>
<evidence type="ECO:0000259" key="3">
    <source>
        <dbReference type="Pfam" id="PF13614"/>
    </source>
</evidence>
<evidence type="ECO:0000313" key="5">
    <source>
        <dbReference type="Proteomes" id="UP000001933"/>
    </source>
</evidence>
<name>Q2LT14_SYNAS</name>
<accession>Q2LT14</accession>
<dbReference type="GO" id="GO:0051782">
    <property type="term" value="P:negative regulation of cell division"/>
    <property type="evidence" value="ECO:0007669"/>
    <property type="project" value="TreeGrafter"/>
</dbReference>
<dbReference type="EMBL" id="CP000252">
    <property type="protein sequence ID" value="ABC77220.1"/>
    <property type="molecule type" value="Genomic_DNA"/>
</dbReference>
<proteinExistence type="predicted"/>
<dbReference type="Pfam" id="PF13614">
    <property type="entry name" value="AAA_31"/>
    <property type="match status" value="1"/>
</dbReference>
<evidence type="ECO:0000256" key="1">
    <source>
        <dbReference type="ARBA" id="ARBA00022741"/>
    </source>
</evidence>
<dbReference type="PANTHER" id="PTHR43384:SF4">
    <property type="entry name" value="CELLULOSE BIOSYNTHESIS PROTEIN BCSQ-RELATED"/>
    <property type="match status" value="1"/>
</dbReference>
<dbReference type="KEGG" id="sat:SYN_02828"/>
<gene>
    <name evidence="4" type="ORF">SYN_02828</name>
</gene>
<dbReference type="GO" id="GO:0005829">
    <property type="term" value="C:cytosol"/>
    <property type="evidence" value="ECO:0007669"/>
    <property type="project" value="TreeGrafter"/>
</dbReference>
<dbReference type="InterPro" id="IPR027417">
    <property type="entry name" value="P-loop_NTPase"/>
</dbReference>
<keyword evidence="5" id="KW-1185">Reference proteome</keyword>
<dbReference type="PANTHER" id="PTHR43384">
    <property type="entry name" value="SEPTUM SITE-DETERMINING PROTEIN MIND HOMOLOG, CHLOROPLASTIC-RELATED"/>
    <property type="match status" value="1"/>
</dbReference>
<dbReference type="InterPro" id="IPR050625">
    <property type="entry name" value="ParA/MinD_ATPase"/>
</dbReference>
<keyword evidence="4" id="KW-0282">Flagellum</keyword>
<feature type="domain" description="AAA" evidence="3">
    <location>
        <begin position="52"/>
        <end position="210"/>
    </location>
</feature>
<evidence type="ECO:0000313" key="4">
    <source>
        <dbReference type="EMBL" id="ABC77220.1"/>
    </source>
</evidence>
<evidence type="ECO:0000256" key="2">
    <source>
        <dbReference type="ARBA" id="ARBA00022840"/>
    </source>
</evidence>